<organism evidence="1 2">
    <name type="scientific">Coprococcus comes</name>
    <dbReference type="NCBI Taxonomy" id="410072"/>
    <lineage>
        <taxon>Bacteria</taxon>
        <taxon>Bacillati</taxon>
        <taxon>Bacillota</taxon>
        <taxon>Clostridia</taxon>
        <taxon>Lachnospirales</taxon>
        <taxon>Lachnospiraceae</taxon>
        <taxon>Coprococcus</taxon>
    </lineage>
</organism>
<evidence type="ECO:0000313" key="2">
    <source>
        <dbReference type="Proteomes" id="UP000095727"/>
    </source>
</evidence>
<proteinExistence type="predicted"/>
<dbReference type="Proteomes" id="UP000095727">
    <property type="component" value="Unassembled WGS sequence"/>
</dbReference>
<dbReference type="RefSeq" id="WP_055156222.1">
    <property type="nucleotide sequence ID" value="NZ_CYXR01000007.1"/>
</dbReference>
<reference evidence="1 2" key="1">
    <citation type="submission" date="2015-09" db="EMBL/GenBank/DDBJ databases">
        <authorList>
            <consortium name="Pathogen Informatics"/>
        </authorList>
    </citation>
    <scope>NUCLEOTIDE SEQUENCE [LARGE SCALE GENOMIC DNA]</scope>
    <source>
        <strain evidence="1 2">2789STDY5834962</strain>
    </source>
</reference>
<dbReference type="AlphaFoldDB" id="A0A173SBU8"/>
<gene>
    <name evidence="1" type="ORF">ERS852574_01300</name>
</gene>
<dbReference type="EMBL" id="CYXR01000007">
    <property type="protein sequence ID" value="CUM87823.1"/>
    <property type="molecule type" value="Genomic_DNA"/>
</dbReference>
<name>A0A173SBU8_9FIRM</name>
<evidence type="ECO:0000313" key="1">
    <source>
        <dbReference type="EMBL" id="CUM87823.1"/>
    </source>
</evidence>
<accession>A0A173SBU8</accession>
<protein>
    <submittedName>
        <fullName evidence="1">Uncharacterized protein</fullName>
    </submittedName>
</protein>
<sequence>MVTFRLIEETGQYLTYWYFPNGNEDEMYGIILIDKLNETVEIQKMAHDDFSHIVTVDEQNELRNSINETRKEKKDFHF</sequence>